<dbReference type="Pfam" id="PF01052">
    <property type="entry name" value="FliMN_C"/>
    <property type="match status" value="1"/>
</dbReference>
<accession>A0ABT1LEZ8</accession>
<evidence type="ECO:0000313" key="2">
    <source>
        <dbReference type="EMBL" id="MCP8939531.1"/>
    </source>
</evidence>
<dbReference type="RefSeq" id="WP_254743186.1">
    <property type="nucleotide sequence ID" value="NZ_JANCLU010000012.1"/>
</dbReference>
<reference evidence="2 3" key="1">
    <citation type="submission" date="2022-07" db="EMBL/GenBank/DDBJ databases">
        <authorList>
            <person name="Li W.-J."/>
            <person name="Deng Q.-Q."/>
        </authorList>
    </citation>
    <scope>NUCLEOTIDE SEQUENCE [LARGE SCALE GENOMIC DNA]</scope>
    <source>
        <strain evidence="2 3">SYSU M60028</strain>
    </source>
</reference>
<feature type="domain" description="Flagellar motor switch protein FliN-like C-terminal" evidence="1">
    <location>
        <begin position="259"/>
        <end position="330"/>
    </location>
</feature>
<proteinExistence type="predicted"/>
<dbReference type="EMBL" id="JANCLU010000012">
    <property type="protein sequence ID" value="MCP8939531.1"/>
    <property type="molecule type" value="Genomic_DNA"/>
</dbReference>
<dbReference type="Gene3D" id="2.30.330.10">
    <property type="entry name" value="SpoA-like"/>
    <property type="match status" value="1"/>
</dbReference>
<name>A0ABT1LEZ8_9HYPH</name>
<organism evidence="2 3">
    <name type="scientific">Alsobacter ponti</name>
    <dbReference type="NCBI Taxonomy" id="2962936"/>
    <lineage>
        <taxon>Bacteria</taxon>
        <taxon>Pseudomonadati</taxon>
        <taxon>Pseudomonadota</taxon>
        <taxon>Alphaproteobacteria</taxon>
        <taxon>Hyphomicrobiales</taxon>
        <taxon>Alsobacteraceae</taxon>
        <taxon>Alsobacter</taxon>
    </lineage>
</organism>
<gene>
    <name evidence="2" type="ORF">NK718_13475</name>
</gene>
<evidence type="ECO:0000313" key="3">
    <source>
        <dbReference type="Proteomes" id="UP001205890"/>
    </source>
</evidence>
<evidence type="ECO:0000259" key="1">
    <source>
        <dbReference type="Pfam" id="PF01052"/>
    </source>
</evidence>
<comment type="caution">
    <text evidence="2">The sequence shown here is derived from an EMBL/GenBank/DDBJ whole genome shotgun (WGS) entry which is preliminary data.</text>
</comment>
<keyword evidence="2" id="KW-0969">Cilium</keyword>
<keyword evidence="2" id="KW-0966">Cell projection</keyword>
<dbReference type="Proteomes" id="UP001205890">
    <property type="component" value="Unassembled WGS sequence"/>
</dbReference>
<dbReference type="InterPro" id="IPR001543">
    <property type="entry name" value="FliN-like_C"/>
</dbReference>
<keyword evidence="3" id="KW-1185">Reference proteome</keyword>
<sequence length="332" mass="35259">MTAPVFPRLDLTADSVALHNALASHVADDVRLAGRPVRLLDLDEPAAGASCVQLRDGQGATILLAVDSFPFTSLLGLDLEQDDLPALPEPLRAAIEFGQAAWLVERFPGLAAAPWRIAARGDWRGLAADLRRPRLWMHVAEPDGATFRIGAAAADLVAMLDESSLQPRAVSRHIAEAMTEPVYWSIGGIDLPLHELRALAPGDVIVLPAESPALLLRLRGHRLPTAADGTLGEVLAPRKSHFFSTGTIDAMSETANHPLADLPVTLHCDIGQATLSVSDIGSLAPGSIVPLAPPDIAEHDAVVLRAGDFVVGHGTLVRIDDRLAVRIVRIGR</sequence>
<dbReference type="PANTHER" id="PTHR30034:SF6">
    <property type="entry name" value="YOP PROTEINS TRANSLOCATION PROTEIN Q"/>
    <property type="match status" value="1"/>
</dbReference>
<dbReference type="InterPro" id="IPR036429">
    <property type="entry name" value="SpoA-like_sf"/>
</dbReference>
<dbReference type="SUPFAM" id="SSF101801">
    <property type="entry name" value="Surface presentation of antigens (SPOA)"/>
    <property type="match status" value="1"/>
</dbReference>
<keyword evidence="2" id="KW-0282">Flagellum</keyword>
<protein>
    <submittedName>
        <fullName evidence="2">FliM/FliN family flagellar motor switch protein</fullName>
    </submittedName>
</protein>
<dbReference type="PANTHER" id="PTHR30034">
    <property type="entry name" value="FLAGELLAR MOTOR SWITCH PROTEIN FLIM"/>
    <property type="match status" value="1"/>
</dbReference>